<keyword evidence="7" id="KW-0175">Coiled coil</keyword>
<dbReference type="InterPro" id="IPR003594">
    <property type="entry name" value="HATPase_dom"/>
</dbReference>
<dbReference type="InterPro" id="IPR003661">
    <property type="entry name" value="HisK_dim/P_dom"/>
</dbReference>
<feature type="compositionally biased region" description="Basic and acidic residues" evidence="8">
    <location>
        <begin position="314"/>
        <end position="329"/>
    </location>
</feature>
<dbReference type="InterPro" id="IPR011006">
    <property type="entry name" value="CheY-like_superfamily"/>
</dbReference>
<reference evidence="11 12" key="2">
    <citation type="submission" date="2018-03" db="EMBL/GenBank/DDBJ databases">
        <title>The ancient ancestry and fast evolution of plastids.</title>
        <authorList>
            <person name="Moore K.R."/>
            <person name="Magnabosco C."/>
            <person name="Momper L."/>
            <person name="Gold D.A."/>
            <person name="Bosak T."/>
            <person name="Fournier G.P."/>
        </authorList>
    </citation>
    <scope>NUCLEOTIDE SEQUENCE [LARGE SCALE GENOMIC DNA]</scope>
    <source>
        <strain evidence="11 12">ULC18</strain>
    </source>
</reference>
<dbReference type="PRINTS" id="PR00344">
    <property type="entry name" value="BCTRLSENSOR"/>
</dbReference>
<dbReference type="AlphaFoldDB" id="A0A2T1E367"/>
<dbReference type="RefSeq" id="WP_106257488.1">
    <property type="nucleotide sequence ID" value="NZ_CAWNSW010000129.1"/>
</dbReference>
<evidence type="ECO:0000256" key="5">
    <source>
        <dbReference type="ARBA" id="ARBA00023012"/>
    </source>
</evidence>
<evidence type="ECO:0000256" key="4">
    <source>
        <dbReference type="ARBA" id="ARBA00022777"/>
    </source>
</evidence>
<comment type="caution">
    <text evidence="11">The sequence shown here is derived from an EMBL/GenBank/DDBJ whole genome shotgun (WGS) entry which is preliminary data.</text>
</comment>
<name>A0A2T1E367_9CYAN</name>
<feature type="domain" description="Histidine kinase" evidence="9">
    <location>
        <begin position="178"/>
        <end position="421"/>
    </location>
</feature>
<evidence type="ECO:0000259" key="9">
    <source>
        <dbReference type="PROSITE" id="PS50109"/>
    </source>
</evidence>
<evidence type="ECO:0000259" key="10">
    <source>
        <dbReference type="PROSITE" id="PS50110"/>
    </source>
</evidence>
<dbReference type="Pfam" id="PF02518">
    <property type="entry name" value="HATPase_c"/>
    <property type="match status" value="1"/>
</dbReference>
<keyword evidence="5" id="KW-0902">Two-component regulatory system</keyword>
<dbReference type="Gene3D" id="3.40.50.2300">
    <property type="match status" value="1"/>
</dbReference>
<dbReference type="Gene3D" id="3.30.565.10">
    <property type="entry name" value="Histidine kinase-like ATPase, C-terminal domain"/>
    <property type="match status" value="1"/>
</dbReference>
<evidence type="ECO:0000256" key="7">
    <source>
        <dbReference type="SAM" id="Coils"/>
    </source>
</evidence>
<dbReference type="InterPro" id="IPR050956">
    <property type="entry name" value="2C_system_His_kinase"/>
</dbReference>
<dbReference type="SMART" id="SM00387">
    <property type="entry name" value="HATPase_c"/>
    <property type="match status" value="1"/>
</dbReference>
<keyword evidence="4 11" id="KW-0418">Kinase</keyword>
<dbReference type="GO" id="GO:0000155">
    <property type="term" value="F:phosphorelay sensor kinase activity"/>
    <property type="evidence" value="ECO:0007669"/>
    <property type="project" value="InterPro"/>
</dbReference>
<accession>A0A2T1E367</accession>
<proteinExistence type="predicted"/>
<evidence type="ECO:0000256" key="2">
    <source>
        <dbReference type="ARBA" id="ARBA00012438"/>
    </source>
</evidence>
<keyword evidence="3 6" id="KW-0597">Phosphoprotein</keyword>
<evidence type="ECO:0000313" key="12">
    <source>
        <dbReference type="Proteomes" id="UP000239576"/>
    </source>
</evidence>
<feature type="modified residue" description="4-aspartylphosphate" evidence="6">
    <location>
        <position position="61"/>
    </location>
</feature>
<keyword evidence="12" id="KW-1185">Reference proteome</keyword>
<dbReference type="InterPro" id="IPR036097">
    <property type="entry name" value="HisK_dim/P_sf"/>
</dbReference>
<dbReference type="SUPFAM" id="SSF52172">
    <property type="entry name" value="CheY-like"/>
    <property type="match status" value="1"/>
</dbReference>
<dbReference type="SUPFAM" id="SSF55874">
    <property type="entry name" value="ATPase domain of HSP90 chaperone/DNA topoisomerase II/histidine kinase"/>
    <property type="match status" value="1"/>
</dbReference>
<feature type="coiled-coil region" evidence="7">
    <location>
        <begin position="130"/>
        <end position="168"/>
    </location>
</feature>
<evidence type="ECO:0000313" key="11">
    <source>
        <dbReference type="EMBL" id="PSB27187.1"/>
    </source>
</evidence>
<dbReference type="PANTHER" id="PTHR43719">
    <property type="entry name" value="TWO-COMPONENT HISTIDINE KINASE"/>
    <property type="match status" value="1"/>
</dbReference>
<dbReference type="PANTHER" id="PTHR43719:SF28">
    <property type="entry name" value="PEROXIDE STRESS-ACTIVATED HISTIDINE KINASE MAK1-RELATED"/>
    <property type="match status" value="1"/>
</dbReference>
<evidence type="ECO:0000256" key="3">
    <source>
        <dbReference type="ARBA" id="ARBA00022553"/>
    </source>
</evidence>
<dbReference type="CDD" id="cd00082">
    <property type="entry name" value="HisKA"/>
    <property type="match status" value="1"/>
</dbReference>
<evidence type="ECO:0000256" key="1">
    <source>
        <dbReference type="ARBA" id="ARBA00000085"/>
    </source>
</evidence>
<evidence type="ECO:0000256" key="6">
    <source>
        <dbReference type="PROSITE-ProRule" id="PRU00169"/>
    </source>
</evidence>
<feature type="region of interest" description="Disordered" evidence="8">
    <location>
        <begin position="314"/>
        <end position="337"/>
    </location>
</feature>
<feature type="domain" description="Response regulatory" evidence="10">
    <location>
        <begin position="12"/>
        <end position="128"/>
    </location>
</feature>
<dbReference type="EMBL" id="PVWK01000097">
    <property type="protein sequence ID" value="PSB27187.1"/>
    <property type="molecule type" value="Genomic_DNA"/>
</dbReference>
<dbReference type="Pfam" id="PF00072">
    <property type="entry name" value="Response_reg"/>
    <property type="match status" value="1"/>
</dbReference>
<gene>
    <name evidence="11" type="ORF">C7B82_17085</name>
</gene>
<dbReference type="Proteomes" id="UP000239576">
    <property type="component" value="Unassembled WGS sequence"/>
</dbReference>
<comment type="catalytic activity">
    <reaction evidence="1">
        <text>ATP + protein L-histidine = ADP + protein N-phospho-L-histidine.</text>
        <dbReference type="EC" id="2.7.13.3"/>
    </reaction>
</comment>
<reference evidence="12" key="1">
    <citation type="submission" date="2018-02" db="EMBL/GenBank/DDBJ databases">
        <authorList>
            <person name="Moore K."/>
            <person name="Momper L."/>
        </authorList>
    </citation>
    <scope>NUCLEOTIDE SEQUENCE [LARGE SCALE GENOMIC DNA]</scope>
    <source>
        <strain evidence="12">ULC18</strain>
    </source>
</reference>
<dbReference type="SMART" id="SM00388">
    <property type="entry name" value="HisKA"/>
    <property type="match status" value="1"/>
</dbReference>
<keyword evidence="4 11" id="KW-0808">Transferase</keyword>
<dbReference type="Gene3D" id="1.10.287.130">
    <property type="match status" value="1"/>
</dbReference>
<dbReference type="SUPFAM" id="SSF47384">
    <property type="entry name" value="Homodimeric domain of signal transducing histidine kinase"/>
    <property type="match status" value="1"/>
</dbReference>
<dbReference type="InterPro" id="IPR036890">
    <property type="entry name" value="HATPase_C_sf"/>
</dbReference>
<dbReference type="PROSITE" id="PS50109">
    <property type="entry name" value="HIS_KIN"/>
    <property type="match status" value="1"/>
</dbReference>
<dbReference type="InterPro" id="IPR005467">
    <property type="entry name" value="His_kinase_dom"/>
</dbReference>
<protein>
    <recommendedName>
        <fullName evidence="2">histidine kinase</fullName>
        <ecNumber evidence="2">2.7.13.3</ecNumber>
    </recommendedName>
</protein>
<dbReference type="OrthoDB" id="1927110at2"/>
<sequence>MNLDSTDIIKGTILVVDDSPDNLRAMSMTLTKRGYRVRCATNGETALVSIDNCLPDLILLDIRMPIMNGYEVCQHLKANAATKHIPIIFLSAADDVEGKVKAFAIGGVDYITKPFQTEEVLARIANQLTIQQLQQQLTERNQRLQQEIKEHKQTMGALQDAVEAAEAANEVKSKFLATMSHELRTPLNAILGFAELMMSQSSLSAEHQDYLASISQSGQHLLKLLNHLLAVTSAEASNISLHQRDFDLHHLLKMMASILEQKATEKGLELLIECAPAVPQHIHADENKLRQVLMNLLENAIQFTQRGTVSLRVKVEGERTRQQDSERSNETLSPQSSIASSNLSIPLIFEIEDTGTGIAFHEINHLFQMFSQTETGQRSKRGLGLGLFGSRQFIQVMGGDITIASTPGQKTMVRFYILVHPVEFDLMQPSVQAGDRATAFPIQALAEPSLNDTEAWLLEAMRMAMPADWLAHLHQAAIKGFDHQISRLIQRLPPAHEPLARALTDWNQNFQFDRIVTITQQLLERTP</sequence>
<dbReference type="InterPro" id="IPR004358">
    <property type="entry name" value="Sig_transdc_His_kin-like_C"/>
</dbReference>
<evidence type="ECO:0000256" key="8">
    <source>
        <dbReference type="SAM" id="MobiDB-lite"/>
    </source>
</evidence>
<dbReference type="SMART" id="SM00448">
    <property type="entry name" value="REC"/>
    <property type="match status" value="1"/>
</dbReference>
<dbReference type="CDD" id="cd19920">
    <property type="entry name" value="REC_PA4781-like"/>
    <property type="match status" value="1"/>
</dbReference>
<dbReference type="EC" id="2.7.13.3" evidence="2"/>
<dbReference type="InterPro" id="IPR001789">
    <property type="entry name" value="Sig_transdc_resp-reg_receiver"/>
</dbReference>
<dbReference type="PROSITE" id="PS50110">
    <property type="entry name" value="RESPONSE_REGULATORY"/>
    <property type="match status" value="1"/>
</dbReference>
<dbReference type="Pfam" id="PF00512">
    <property type="entry name" value="HisKA"/>
    <property type="match status" value="1"/>
</dbReference>
<organism evidence="11 12">
    <name type="scientific">Stenomitos frigidus ULC18</name>
    <dbReference type="NCBI Taxonomy" id="2107698"/>
    <lineage>
        <taxon>Bacteria</taxon>
        <taxon>Bacillati</taxon>
        <taxon>Cyanobacteriota</taxon>
        <taxon>Cyanophyceae</taxon>
        <taxon>Leptolyngbyales</taxon>
        <taxon>Leptolyngbyaceae</taxon>
        <taxon>Stenomitos</taxon>
    </lineage>
</organism>